<dbReference type="AlphaFoldDB" id="A0A7V0QQN4"/>
<evidence type="ECO:0000259" key="1">
    <source>
        <dbReference type="PROSITE" id="PS50160"/>
    </source>
</evidence>
<proteinExistence type="predicted"/>
<dbReference type="Proteomes" id="UP000885660">
    <property type="component" value="Unassembled WGS sequence"/>
</dbReference>
<dbReference type="InterPro" id="IPR029710">
    <property type="entry name" value="LIG4"/>
</dbReference>
<name>A0A7V0QQN4_UNCAE</name>
<gene>
    <name evidence="2" type="ORF">ENG47_04230</name>
</gene>
<sequence>MSLYELKGPIWLMQPIPYFGEELQGKWLVEPKFDGWRLQIIKYQDSRIEFWGRRLEKNPNWTDKLKYLIEPAKKIFPPGTLIDAELCSTKGRRFIPSLLAKNPKADPLIYIFDVVFYEGRFTGDLPLWKRKKIIQEISLELPFYKTKWKHLTNLEEDLTKMVKEGHEGIVVKKLSSKYELSRDGPMATADWRKIKPGR</sequence>
<accession>A0A7V0QQN4</accession>
<feature type="domain" description="ATP-dependent DNA ligase family profile" evidence="1">
    <location>
        <begin position="100"/>
        <end position="198"/>
    </location>
</feature>
<dbReference type="GO" id="GO:0005524">
    <property type="term" value="F:ATP binding"/>
    <property type="evidence" value="ECO:0007669"/>
    <property type="project" value="InterPro"/>
</dbReference>
<organism evidence="2">
    <name type="scientific">Aerophobetes bacterium</name>
    <dbReference type="NCBI Taxonomy" id="2030807"/>
    <lineage>
        <taxon>Bacteria</taxon>
        <taxon>Candidatus Aerophobota</taxon>
    </lineage>
</organism>
<dbReference type="GO" id="GO:0006297">
    <property type="term" value="P:nucleotide-excision repair, DNA gap filling"/>
    <property type="evidence" value="ECO:0007669"/>
    <property type="project" value="TreeGrafter"/>
</dbReference>
<evidence type="ECO:0000313" key="2">
    <source>
        <dbReference type="EMBL" id="HDN84946.1"/>
    </source>
</evidence>
<reference evidence="2" key="1">
    <citation type="journal article" date="2020" name="mSystems">
        <title>Genome- and Community-Level Interaction Insights into Carbon Utilization and Element Cycling Functions of Hydrothermarchaeota in Hydrothermal Sediment.</title>
        <authorList>
            <person name="Zhou Z."/>
            <person name="Liu Y."/>
            <person name="Xu W."/>
            <person name="Pan J."/>
            <person name="Luo Z.H."/>
            <person name="Li M."/>
        </authorList>
    </citation>
    <scope>NUCLEOTIDE SEQUENCE [LARGE SCALE GENOMIC DNA]</scope>
    <source>
        <strain evidence="2">HyVt-219</strain>
    </source>
</reference>
<dbReference type="PANTHER" id="PTHR45997:SF1">
    <property type="entry name" value="DNA LIGASE 4"/>
    <property type="match status" value="1"/>
</dbReference>
<dbReference type="Pfam" id="PF01068">
    <property type="entry name" value="DNA_ligase_A_M"/>
    <property type="match status" value="1"/>
</dbReference>
<dbReference type="Gene3D" id="3.30.470.30">
    <property type="entry name" value="DNA ligase/mRNA capping enzyme"/>
    <property type="match status" value="1"/>
</dbReference>
<protein>
    <recommendedName>
        <fullName evidence="1">ATP-dependent DNA ligase family profile domain-containing protein</fullName>
    </recommendedName>
</protein>
<dbReference type="PROSITE" id="PS50160">
    <property type="entry name" value="DNA_LIGASE_A3"/>
    <property type="match status" value="1"/>
</dbReference>
<dbReference type="GO" id="GO:0003677">
    <property type="term" value="F:DNA binding"/>
    <property type="evidence" value="ECO:0007669"/>
    <property type="project" value="InterPro"/>
</dbReference>
<dbReference type="PANTHER" id="PTHR45997">
    <property type="entry name" value="DNA LIGASE 4"/>
    <property type="match status" value="1"/>
</dbReference>
<comment type="caution">
    <text evidence="2">The sequence shown here is derived from an EMBL/GenBank/DDBJ whole genome shotgun (WGS) entry which is preliminary data.</text>
</comment>
<dbReference type="GO" id="GO:0006310">
    <property type="term" value="P:DNA recombination"/>
    <property type="evidence" value="ECO:0007669"/>
    <property type="project" value="InterPro"/>
</dbReference>
<dbReference type="EMBL" id="DRBC01000256">
    <property type="protein sequence ID" value="HDN84946.1"/>
    <property type="molecule type" value="Genomic_DNA"/>
</dbReference>
<dbReference type="GO" id="GO:0006303">
    <property type="term" value="P:double-strand break repair via nonhomologous end joining"/>
    <property type="evidence" value="ECO:0007669"/>
    <property type="project" value="TreeGrafter"/>
</dbReference>
<dbReference type="InterPro" id="IPR012310">
    <property type="entry name" value="DNA_ligase_ATP-dep_cent"/>
</dbReference>
<dbReference type="GO" id="GO:0003910">
    <property type="term" value="F:DNA ligase (ATP) activity"/>
    <property type="evidence" value="ECO:0007669"/>
    <property type="project" value="InterPro"/>
</dbReference>
<dbReference type="SUPFAM" id="SSF56091">
    <property type="entry name" value="DNA ligase/mRNA capping enzyme, catalytic domain"/>
    <property type="match status" value="1"/>
</dbReference>